<dbReference type="AlphaFoldDB" id="A0A1H5VJ92"/>
<dbReference type="Proteomes" id="UP000199690">
    <property type="component" value="Unassembled WGS sequence"/>
</dbReference>
<keyword evidence="1" id="KW-0812">Transmembrane</keyword>
<dbReference type="EMBL" id="FNVB01000002">
    <property type="protein sequence ID" value="SEF87435.1"/>
    <property type="molecule type" value="Genomic_DNA"/>
</dbReference>
<gene>
    <name evidence="2" type="ORF">SAMN02982929_00900</name>
    <name evidence="3" type="ORF">SAMN05216506_1011170</name>
</gene>
<keyword evidence="1" id="KW-0472">Membrane</keyword>
<feature type="transmembrane region" description="Helical" evidence="1">
    <location>
        <begin position="45"/>
        <end position="66"/>
    </location>
</feature>
<proteinExistence type="predicted"/>
<dbReference type="EMBL" id="FOME01000001">
    <property type="protein sequence ID" value="SFC60154.1"/>
    <property type="molecule type" value="Genomic_DNA"/>
</dbReference>
<evidence type="ECO:0000313" key="2">
    <source>
        <dbReference type="EMBL" id="SEF87435.1"/>
    </source>
</evidence>
<reference evidence="4 5" key="1">
    <citation type="submission" date="2016-10" db="EMBL/GenBank/DDBJ databases">
        <authorList>
            <person name="Varghese N."/>
            <person name="Submissions S."/>
        </authorList>
    </citation>
    <scope>NUCLEOTIDE SEQUENCE [LARGE SCALE GENOMIC DNA]</scope>
    <source>
        <strain evidence="5">ATCC 20501</strain>
        <strain evidence="3 4">CGMCC 4.3529</strain>
    </source>
</reference>
<accession>A0A1H5VJ92</accession>
<evidence type="ECO:0000313" key="3">
    <source>
        <dbReference type="EMBL" id="SFC60154.1"/>
    </source>
</evidence>
<name>A0A1H5VJ92_9PSEU</name>
<organism evidence="2 5">
    <name type="scientific">Saccharopolyspora kobensis</name>
    <dbReference type="NCBI Taxonomy" id="146035"/>
    <lineage>
        <taxon>Bacteria</taxon>
        <taxon>Bacillati</taxon>
        <taxon>Actinomycetota</taxon>
        <taxon>Actinomycetes</taxon>
        <taxon>Pseudonocardiales</taxon>
        <taxon>Pseudonocardiaceae</taxon>
        <taxon>Saccharopolyspora</taxon>
    </lineage>
</organism>
<dbReference type="Proteomes" id="UP000236729">
    <property type="component" value="Unassembled WGS sequence"/>
</dbReference>
<keyword evidence="4" id="KW-1185">Reference proteome</keyword>
<evidence type="ECO:0000256" key="1">
    <source>
        <dbReference type="SAM" id="Phobius"/>
    </source>
</evidence>
<reference evidence="2" key="2">
    <citation type="submission" date="2016-10" db="EMBL/GenBank/DDBJ databases">
        <authorList>
            <person name="de Groot N.N."/>
        </authorList>
    </citation>
    <scope>NUCLEOTIDE SEQUENCE [LARGE SCALE GENOMIC DNA]</scope>
    <source>
        <strain evidence="2">ATCC 20501</strain>
    </source>
</reference>
<evidence type="ECO:0000313" key="4">
    <source>
        <dbReference type="Proteomes" id="UP000199690"/>
    </source>
</evidence>
<dbReference type="RefSeq" id="WP_093346875.1">
    <property type="nucleotide sequence ID" value="NZ_FNVB01000002.1"/>
</dbReference>
<sequence length="98" mass="10579">MITLFIGVTCLYIILFVVTLVAAIAVIAPTYLTSVLGHPTTFGDYLHLVRLATSLGTVAGALGASLETREAVLRATYGGRERERRALALERQNRDSDS</sequence>
<protein>
    <submittedName>
        <fullName evidence="2">Uncharacterized protein</fullName>
    </submittedName>
</protein>
<accession>A0A1I1KGR7</accession>
<evidence type="ECO:0000313" key="5">
    <source>
        <dbReference type="Proteomes" id="UP000236729"/>
    </source>
</evidence>
<keyword evidence="1" id="KW-1133">Transmembrane helix</keyword>
<feature type="transmembrane region" description="Helical" evidence="1">
    <location>
        <begin position="12"/>
        <end position="33"/>
    </location>
</feature>